<keyword evidence="3" id="KW-1185">Reference proteome</keyword>
<reference evidence="2 3" key="1">
    <citation type="submission" date="2023-09" db="EMBL/GenBank/DDBJ databases">
        <title>Multi-omics analysis of a traditional fermented food reveals byproduct-associated fungal strains for waste-to-food upcycling.</title>
        <authorList>
            <consortium name="Lawrence Berkeley National Laboratory"/>
            <person name="Rekdal V.M."/>
            <person name="Villalobos-Escobedo J.M."/>
            <person name="Rodriguez-Valeron N."/>
            <person name="Garcia M.O."/>
            <person name="Vasquez D.P."/>
            <person name="Damayanti I."/>
            <person name="Sorensen P.M."/>
            <person name="Baidoo E.E."/>
            <person name="De Carvalho A.C."/>
            <person name="Riley R."/>
            <person name="Lipzen A."/>
            <person name="He G."/>
            <person name="Yan M."/>
            <person name="Haridas S."/>
            <person name="Daum C."/>
            <person name="Yoshinaga Y."/>
            <person name="Ng V."/>
            <person name="Grigoriev I.V."/>
            <person name="Munk R."/>
            <person name="Nuraida L."/>
            <person name="Wijaya C.H."/>
            <person name="Morales P.-C."/>
            <person name="Keasling J.D."/>
        </authorList>
    </citation>
    <scope>NUCLEOTIDE SEQUENCE [LARGE SCALE GENOMIC DNA]</scope>
    <source>
        <strain evidence="2 3">FGSC 2613</strain>
    </source>
</reference>
<evidence type="ECO:0000313" key="3">
    <source>
        <dbReference type="Proteomes" id="UP001451303"/>
    </source>
</evidence>
<evidence type="ECO:0000313" key="2">
    <source>
        <dbReference type="EMBL" id="KAL0472264.1"/>
    </source>
</evidence>
<organism evidence="2 3">
    <name type="scientific">Neurospora intermedia</name>
    <dbReference type="NCBI Taxonomy" id="5142"/>
    <lineage>
        <taxon>Eukaryota</taxon>
        <taxon>Fungi</taxon>
        <taxon>Dikarya</taxon>
        <taxon>Ascomycota</taxon>
        <taxon>Pezizomycotina</taxon>
        <taxon>Sordariomycetes</taxon>
        <taxon>Sordariomycetidae</taxon>
        <taxon>Sordariales</taxon>
        <taxon>Sordariaceae</taxon>
        <taxon>Neurospora</taxon>
    </lineage>
</organism>
<sequence>MFPSPASYVALSSGGVSPGHSSSSSPRLFVRHPRLAVFTLALVGVGAVFRHVSTAIRNNELAQKSSPGSRFFVSVDRSGGGI</sequence>
<evidence type="ECO:0000256" key="1">
    <source>
        <dbReference type="SAM" id="Phobius"/>
    </source>
</evidence>
<comment type="caution">
    <text evidence="2">The sequence shown here is derived from an EMBL/GenBank/DDBJ whole genome shotgun (WGS) entry which is preliminary data.</text>
</comment>
<keyword evidence="1" id="KW-0472">Membrane</keyword>
<dbReference type="Proteomes" id="UP001451303">
    <property type="component" value="Unassembled WGS sequence"/>
</dbReference>
<feature type="transmembrane region" description="Helical" evidence="1">
    <location>
        <begin position="35"/>
        <end position="52"/>
    </location>
</feature>
<keyword evidence="1" id="KW-1133">Transmembrane helix</keyword>
<accession>A0ABR3DI53</accession>
<gene>
    <name evidence="2" type="ORF">QR685DRAFT_230938</name>
</gene>
<name>A0ABR3DI53_NEUIN</name>
<proteinExistence type="predicted"/>
<protein>
    <submittedName>
        <fullName evidence="2">Uncharacterized protein</fullName>
    </submittedName>
</protein>
<keyword evidence="1" id="KW-0812">Transmembrane</keyword>
<dbReference type="EMBL" id="JAVLET010000003">
    <property type="protein sequence ID" value="KAL0472264.1"/>
    <property type="molecule type" value="Genomic_DNA"/>
</dbReference>